<gene>
    <name evidence="2" type="ORF">S01H1_60403</name>
</gene>
<dbReference type="EMBL" id="BARS01039561">
    <property type="protein sequence ID" value="GAG20342.1"/>
    <property type="molecule type" value="Genomic_DNA"/>
</dbReference>
<name>X0WAV1_9ZZZZ</name>
<evidence type="ECO:0000256" key="1">
    <source>
        <dbReference type="SAM" id="MobiDB-lite"/>
    </source>
</evidence>
<protein>
    <submittedName>
        <fullName evidence="2">Uncharacterized protein</fullName>
    </submittedName>
</protein>
<dbReference type="AlphaFoldDB" id="X0WAV1"/>
<reference evidence="2" key="1">
    <citation type="journal article" date="2014" name="Front. Microbiol.">
        <title>High frequency of phylogenetically diverse reductive dehalogenase-homologous genes in deep subseafloor sedimentary metagenomes.</title>
        <authorList>
            <person name="Kawai M."/>
            <person name="Futagami T."/>
            <person name="Toyoda A."/>
            <person name="Takaki Y."/>
            <person name="Nishi S."/>
            <person name="Hori S."/>
            <person name="Arai W."/>
            <person name="Tsubouchi T."/>
            <person name="Morono Y."/>
            <person name="Uchiyama I."/>
            <person name="Ito T."/>
            <person name="Fujiyama A."/>
            <person name="Inagaki F."/>
            <person name="Takami H."/>
        </authorList>
    </citation>
    <scope>NUCLEOTIDE SEQUENCE</scope>
    <source>
        <strain evidence="2">Expedition CK06-06</strain>
    </source>
</reference>
<organism evidence="2">
    <name type="scientific">marine sediment metagenome</name>
    <dbReference type="NCBI Taxonomy" id="412755"/>
    <lineage>
        <taxon>unclassified sequences</taxon>
        <taxon>metagenomes</taxon>
        <taxon>ecological metagenomes</taxon>
    </lineage>
</organism>
<feature type="region of interest" description="Disordered" evidence="1">
    <location>
        <begin position="49"/>
        <end position="69"/>
    </location>
</feature>
<accession>X0WAV1</accession>
<sequence>MENLSGIEFRTELLKRLDTLITHFEQLENLKYIGDGLVMLHNQMEKIHWTSPQPKVQGKKPKILQSKQD</sequence>
<evidence type="ECO:0000313" key="2">
    <source>
        <dbReference type="EMBL" id="GAG20342.1"/>
    </source>
</evidence>
<comment type="caution">
    <text evidence="2">The sequence shown here is derived from an EMBL/GenBank/DDBJ whole genome shotgun (WGS) entry which is preliminary data.</text>
</comment>
<proteinExistence type="predicted"/>